<dbReference type="InterPro" id="IPR002575">
    <property type="entry name" value="Aminoglycoside_PTrfase"/>
</dbReference>
<evidence type="ECO:0000313" key="2">
    <source>
        <dbReference type="EMBL" id="MQY10003.1"/>
    </source>
</evidence>
<dbReference type="RefSeq" id="WP_194292791.1">
    <property type="nucleotide sequence ID" value="NZ_WEGJ01000001.1"/>
</dbReference>
<accession>A0A7K0C9E0</accession>
<feature type="domain" description="Aminoglycoside phosphotransferase" evidence="1">
    <location>
        <begin position="40"/>
        <end position="223"/>
    </location>
</feature>
<gene>
    <name evidence="2" type="ORF">SRB5_01070</name>
</gene>
<dbReference type="Gene3D" id="3.90.1200.10">
    <property type="match status" value="1"/>
</dbReference>
<dbReference type="SUPFAM" id="SSF56112">
    <property type="entry name" value="Protein kinase-like (PK-like)"/>
    <property type="match status" value="1"/>
</dbReference>
<protein>
    <recommendedName>
        <fullName evidence="1">Aminoglycoside phosphotransferase domain-containing protein</fullName>
    </recommendedName>
</protein>
<reference evidence="2 3" key="1">
    <citation type="submission" date="2019-10" db="EMBL/GenBank/DDBJ databases">
        <title>Streptomyces smaragdinus sp. nov. and Streptomyces fabii sp. nov., isolated from the gut of fungus growing-termite Macrotermes natalensis.</title>
        <authorList>
            <person name="Schwitalla J."/>
            <person name="Benndorf R."/>
            <person name="Martin K."/>
            <person name="De Beer W."/>
            <person name="Kaster A.-K."/>
            <person name="Vollmers J."/>
            <person name="Poulsen M."/>
            <person name="Beemelmanns C."/>
        </authorList>
    </citation>
    <scope>NUCLEOTIDE SEQUENCE [LARGE SCALE GENOMIC DNA]</scope>
    <source>
        <strain evidence="2 3">RB5</strain>
    </source>
</reference>
<dbReference type="EMBL" id="WEGJ01000001">
    <property type="protein sequence ID" value="MQY10003.1"/>
    <property type="molecule type" value="Genomic_DNA"/>
</dbReference>
<proteinExistence type="predicted"/>
<sequence length="273" mass="29581">MSGGTVSDLVELITLHLAGGRDVQVVRKRASPHEAVGLAAAQAIRPAATAVPELIACGEGAEGTWIITLFLPGAPPNRGALLPANLFDSLARLHARFHGAADVPEGIPRVDLQWWRRLCLGWVLPQIDGRRGDHSVGTVTWASSLISRVADHPAVRRTLSRLIPTLLHGDVHPGNVLVEGRHARLIDWGSCRVGPAMLDLANLVPRDSDGFAVYRRSWEEAAGRSLDTDAAELGYRWAALQIPVQYLPWTIENQLTADVEASLDRAERALAEL</sequence>
<organism evidence="2 3">
    <name type="scientific">Streptomyces smaragdinus</name>
    <dbReference type="NCBI Taxonomy" id="2585196"/>
    <lineage>
        <taxon>Bacteria</taxon>
        <taxon>Bacillati</taxon>
        <taxon>Actinomycetota</taxon>
        <taxon>Actinomycetes</taxon>
        <taxon>Kitasatosporales</taxon>
        <taxon>Streptomycetaceae</taxon>
        <taxon>Streptomyces</taxon>
    </lineage>
</organism>
<dbReference type="Proteomes" id="UP000466345">
    <property type="component" value="Unassembled WGS sequence"/>
</dbReference>
<comment type="caution">
    <text evidence="2">The sequence shown here is derived from an EMBL/GenBank/DDBJ whole genome shotgun (WGS) entry which is preliminary data.</text>
</comment>
<dbReference type="InterPro" id="IPR011009">
    <property type="entry name" value="Kinase-like_dom_sf"/>
</dbReference>
<keyword evidence="3" id="KW-1185">Reference proteome</keyword>
<name>A0A7K0C9E0_9ACTN</name>
<evidence type="ECO:0000313" key="3">
    <source>
        <dbReference type="Proteomes" id="UP000466345"/>
    </source>
</evidence>
<evidence type="ECO:0000259" key="1">
    <source>
        <dbReference type="Pfam" id="PF01636"/>
    </source>
</evidence>
<dbReference type="Pfam" id="PF01636">
    <property type="entry name" value="APH"/>
    <property type="match status" value="1"/>
</dbReference>
<dbReference type="AlphaFoldDB" id="A0A7K0C9E0"/>